<sequence>MQVTRTARCVVATRPPAPRALRATRAVRAMASASGQPVYDIAVKGVDGVLADCPFCHRSLLALEEKHVPYTTTLIDFNNKPQWLLDVNPAGSVPVMKELATGDWVVDSGVIQNYLEEKFPQPELGTAEGSPQIGLDVLPKFRDFIKSSPEEAAAKEADLVACLRGLNDFLAAGGAYIGGERPCATDCAVMPRLYHMEVACKYFRGWEMPAELTALRKYMDAFMARDSWRNTRYSEDLVIKGWERHGVKKALCKMEGAPTGAHGGSSHEASRGEARSLGLPKSRGPAVTAVEDVLASVGAKHPQAVIFAALPGAGYASLDPGLTVLHQLRELDLSGNALRDVSALGTLPYLLRLNLSGNQRLNAPASFKPGGFAALESLEALWGNPVANAGYGASGTIAGTLHKARVGRRPGDDAGGAQPGGASHRPSLAASLIYTSIEEASVVRLKAKALAQRRVSTPGSASTGSAASGSRGSVSCSSASLASTRPSSCLGGEASAPAGAAPPPAAQQEPSAAGPAVAAAPEQLPTEASLQRLPPLPLPAIPSVSFSTPYLEWDTAGEGDESIDWEAACTYEPPNEWSAQSTAGSGATAGSATWEGGPGIEDPTVRAALALGLDPLRLSLFGGPGMRGNPAAAVKALRFALAHPSAAASMEGAVGSMAPSAALKRPWGTTARLVLTTVVLLGPSLLVLYGGSPIRLTSLGNPTFAGSTAAAAAQPPQGDAQRAGGAADASVSLASELAAKEAEEAEAADVLQAAAAPATQQEQEQEQPADDDEELEEAEEQQQRQEAEQKEEEATAPQRPTAEKEATAAAAAQQTRQQQPPPRQQEPKADDGNDEDLEEEEERQQLQGEEEEEEEEEGQEEVPVTPQQGQQAKTEAAQKEQPATVEQTRPSPKQSNAAAKVAKPAAKQAAAAGAAAAAAADTEDSEEDDVPAPKGKAPQAKQQPAGDGHAEEEAATGKAQQQQQEEVKQQQAKRQQAKQQPAKTKKAGGGGKKAGSKAGREAGSEAADGEAAGSEAKAGEDDYLEEEDEEAAVGTGDYLEDDDEGAAARGDGGAAATTAQFAWQNASLPVNDRVEALLAALDPWQKVGQLQSRPGNGIPQLGVPDVNWQEECMHGVKVGKPGLLSPWGATIFPINLAWAATFDDALAQQAASQIGDEMRAHYNRRAREGWAHQAFTNCFGPHVHIVRDPRWGRLAETFGEDPLLQSNMAVAHVRGLQGGDGTGTYLKAGATCKHFIGNDLEKWGNATRHNFDAAILPADMRDTFLPPFEACVREARAGSFMCSYNRVNGVPSCISRELLTDQLRGELGFQGFVVTDCTAIVRMVQPEPDGAFVEEGSSRRASARAVEAGADMACHVFNQLRPQDLNQKLDITTIGHASHKATAVEVAAKGSVLLKNEGALPLNPAKLQQLAVFGPFANQPEYIMGKYWAGTVEPVTTPLVALQAALPGTRVSYSDSTALKYTGAGAADDVAACEASDACVLFLGSRMSVSQKRWDTLKFEKNAYDVLVEGEGHDRTSLLLTRLQERLWQHLAEHTTKPLIVVLNHGGPIDISGMLASPRISAVLSMWQPGQHGSVGVAQLLLGQASPSVECRTPVTWYTEKYVKQLDMTDVRMRAQGKYPGCTYRFWKGKPEVVLFPFGYGLSYANWTLAETAVRIGIDASGTTRPESGAGGANGLNGGAAPRLVATAAVTG</sequence>
<dbReference type="InterPro" id="IPR036249">
    <property type="entry name" value="Thioredoxin-like_sf"/>
</dbReference>
<dbReference type="InterPro" id="IPR036962">
    <property type="entry name" value="Glyco_hydro_3_N_sf"/>
</dbReference>
<dbReference type="InterPro" id="IPR017853">
    <property type="entry name" value="GH"/>
</dbReference>
<feature type="compositionally biased region" description="Low complexity" evidence="6">
    <location>
        <begin position="956"/>
        <end position="982"/>
    </location>
</feature>
<dbReference type="SUPFAM" id="SSF47616">
    <property type="entry name" value="GST C-terminal domain-like"/>
    <property type="match status" value="1"/>
</dbReference>
<dbReference type="GO" id="GO:0031222">
    <property type="term" value="P:arabinan catabolic process"/>
    <property type="evidence" value="ECO:0007669"/>
    <property type="project" value="TreeGrafter"/>
</dbReference>
<dbReference type="Gene3D" id="1.20.1050.10">
    <property type="match status" value="1"/>
</dbReference>
<evidence type="ECO:0000256" key="6">
    <source>
        <dbReference type="SAM" id="MobiDB-lite"/>
    </source>
</evidence>
<dbReference type="InterPro" id="IPR036881">
    <property type="entry name" value="Glyco_hydro_3_C_sf"/>
</dbReference>
<keyword evidence="3" id="KW-0732">Signal</keyword>
<keyword evidence="9" id="KW-1185">Reference proteome</keyword>
<feature type="compositionally biased region" description="Acidic residues" evidence="6">
    <location>
        <begin position="763"/>
        <end position="780"/>
    </location>
</feature>
<dbReference type="GO" id="GO:0005930">
    <property type="term" value="C:axoneme"/>
    <property type="evidence" value="ECO:0007669"/>
    <property type="project" value="UniProtKB-SubCell"/>
</dbReference>
<name>A0A2P6VNT1_9CHLO</name>
<feature type="compositionally biased region" description="Acidic residues" evidence="6">
    <location>
        <begin position="921"/>
        <end position="930"/>
    </location>
</feature>
<accession>A0A2P6VNT1</accession>
<evidence type="ECO:0000256" key="4">
    <source>
        <dbReference type="ARBA" id="ARBA00022801"/>
    </source>
</evidence>
<comment type="subcellular location">
    <subcellularLocation>
        <location evidence="1">Cytoplasm</location>
        <location evidence="1">Cytoskeleton</location>
        <location evidence="1">Cilium axoneme</location>
    </subcellularLocation>
</comment>
<dbReference type="GO" id="GO:0009044">
    <property type="term" value="F:xylan 1,4-beta-xylosidase activity"/>
    <property type="evidence" value="ECO:0007669"/>
    <property type="project" value="InterPro"/>
</dbReference>
<feature type="compositionally biased region" description="Polar residues" evidence="6">
    <location>
        <begin position="884"/>
        <end position="896"/>
    </location>
</feature>
<dbReference type="PANTHER" id="PTHR42721:SF3">
    <property type="entry name" value="BETA-D-XYLOSIDASE 5-RELATED"/>
    <property type="match status" value="1"/>
</dbReference>
<feature type="compositionally biased region" description="Low complexity" evidence="6">
    <location>
        <begin position="867"/>
        <end position="883"/>
    </location>
</feature>
<dbReference type="InterPro" id="IPR002772">
    <property type="entry name" value="Glyco_hydro_3_C"/>
</dbReference>
<dbReference type="SUPFAM" id="SSF51445">
    <property type="entry name" value="(Trans)glycosidases"/>
    <property type="match status" value="1"/>
</dbReference>
<dbReference type="PANTHER" id="PTHR42721">
    <property type="entry name" value="SUGAR HYDROLASE-RELATED"/>
    <property type="match status" value="1"/>
</dbReference>
<comment type="similarity">
    <text evidence="2">Belongs to the glycosyl hydrolase 3 family.</text>
</comment>
<feature type="compositionally biased region" description="Low complexity" evidence="6">
    <location>
        <begin position="1004"/>
        <end position="1016"/>
    </location>
</feature>
<organism evidence="8 9">
    <name type="scientific">Micractinium conductrix</name>
    <dbReference type="NCBI Taxonomy" id="554055"/>
    <lineage>
        <taxon>Eukaryota</taxon>
        <taxon>Viridiplantae</taxon>
        <taxon>Chlorophyta</taxon>
        <taxon>core chlorophytes</taxon>
        <taxon>Trebouxiophyceae</taxon>
        <taxon>Chlorellales</taxon>
        <taxon>Chlorellaceae</taxon>
        <taxon>Chlorella clade</taxon>
        <taxon>Micractinium</taxon>
    </lineage>
</organism>
<dbReference type="PROSITE" id="PS50404">
    <property type="entry name" value="GST_NTER"/>
    <property type="match status" value="1"/>
</dbReference>
<dbReference type="InterPro" id="IPR044993">
    <property type="entry name" value="BXL"/>
</dbReference>
<feature type="compositionally biased region" description="Low complexity" evidence="6">
    <location>
        <begin position="455"/>
        <end position="499"/>
    </location>
</feature>
<feature type="compositionally biased region" description="Low complexity" evidence="6">
    <location>
        <begin position="897"/>
        <end position="920"/>
    </location>
</feature>
<dbReference type="PROSITE" id="PS51450">
    <property type="entry name" value="LRR"/>
    <property type="match status" value="1"/>
</dbReference>
<dbReference type="Gene3D" id="3.40.30.10">
    <property type="entry name" value="Glutaredoxin"/>
    <property type="match status" value="1"/>
</dbReference>
<protein>
    <submittedName>
        <fullName evidence="8">Beta-D-xylosidase 7</fullName>
    </submittedName>
</protein>
<reference evidence="8 9" key="1">
    <citation type="journal article" date="2018" name="Plant J.">
        <title>Genome sequences of Chlorella sorokiniana UTEX 1602 and Micractinium conductrix SAG 241.80: implications to maltose excretion by a green alga.</title>
        <authorList>
            <person name="Arriola M.B."/>
            <person name="Velmurugan N."/>
            <person name="Zhang Y."/>
            <person name="Plunkett M.H."/>
            <person name="Hondzo H."/>
            <person name="Barney B.M."/>
        </authorList>
    </citation>
    <scope>NUCLEOTIDE SEQUENCE [LARGE SCALE GENOMIC DNA]</scope>
    <source>
        <strain evidence="8 9">SAG 241.80</strain>
    </source>
</reference>
<feature type="compositionally biased region" description="Low complexity" evidence="6">
    <location>
        <begin position="807"/>
        <end position="818"/>
    </location>
</feature>
<dbReference type="Pfam" id="PF13409">
    <property type="entry name" value="GST_N_2"/>
    <property type="match status" value="1"/>
</dbReference>
<dbReference type="SUPFAM" id="SSF52279">
    <property type="entry name" value="Beta-D-glucan exohydrolase, C-terminal domain"/>
    <property type="match status" value="1"/>
</dbReference>
<dbReference type="SUPFAM" id="SSF52058">
    <property type="entry name" value="L domain-like"/>
    <property type="match status" value="1"/>
</dbReference>
<dbReference type="PRINTS" id="PR00133">
    <property type="entry name" value="GLHYDRLASE3"/>
</dbReference>
<comment type="caution">
    <text evidence="8">The sequence shown here is derived from an EMBL/GenBank/DDBJ whole genome shotgun (WGS) entry which is preliminary data.</text>
</comment>
<keyword evidence="5" id="KW-0326">Glycosidase</keyword>
<dbReference type="InterPro" id="IPR032675">
    <property type="entry name" value="LRR_dom_sf"/>
</dbReference>
<feature type="compositionally biased region" description="Low complexity" evidence="6">
    <location>
        <begin position="748"/>
        <end position="762"/>
    </location>
</feature>
<dbReference type="Gene3D" id="3.40.50.1700">
    <property type="entry name" value="Glycoside hydrolase family 3 C-terminal domain"/>
    <property type="match status" value="1"/>
</dbReference>
<feature type="region of interest" description="Disordered" evidence="6">
    <location>
        <begin position="452"/>
        <end position="522"/>
    </location>
</feature>
<keyword evidence="4" id="KW-0378">Hydrolase</keyword>
<feature type="compositionally biased region" description="Low complexity" evidence="6">
    <location>
        <begin position="506"/>
        <end position="521"/>
    </location>
</feature>
<feature type="region of interest" description="Disordered" evidence="6">
    <location>
        <begin position="575"/>
        <end position="599"/>
    </location>
</feature>
<dbReference type="SUPFAM" id="SSF52833">
    <property type="entry name" value="Thioredoxin-like"/>
    <property type="match status" value="1"/>
</dbReference>
<dbReference type="InterPro" id="IPR001764">
    <property type="entry name" value="Glyco_hydro_3_N"/>
</dbReference>
<feature type="domain" description="GST N-terminal" evidence="7">
    <location>
        <begin position="43"/>
        <end position="123"/>
    </location>
</feature>
<feature type="region of interest" description="Disordered" evidence="6">
    <location>
        <begin position="744"/>
        <end position="1052"/>
    </location>
</feature>
<dbReference type="InterPro" id="IPR001611">
    <property type="entry name" value="Leu-rich_rpt"/>
</dbReference>
<dbReference type="Pfam" id="PF01915">
    <property type="entry name" value="Glyco_hydro_3_C"/>
    <property type="match status" value="1"/>
</dbReference>
<feature type="compositionally biased region" description="Acidic residues" evidence="6">
    <location>
        <begin position="832"/>
        <end position="860"/>
    </location>
</feature>
<feature type="compositionally biased region" description="Low complexity" evidence="6">
    <location>
        <begin position="581"/>
        <end position="593"/>
    </location>
</feature>
<proteinExistence type="inferred from homology"/>
<dbReference type="Gene3D" id="3.20.20.300">
    <property type="entry name" value="Glycoside hydrolase, family 3, N-terminal domain"/>
    <property type="match status" value="1"/>
</dbReference>
<evidence type="ECO:0000313" key="9">
    <source>
        <dbReference type="Proteomes" id="UP000239649"/>
    </source>
</evidence>
<dbReference type="InterPro" id="IPR004045">
    <property type="entry name" value="Glutathione_S-Trfase_N"/>
</dbReference>
<dbReference type="GO" id="GO:0046556">
    <property type="term" value="F:alpha-L-arabinofuranosidase activity"/>
    <property type="evidence" value="ECO:0007669"/>
    <property type="project" value="TreeGrafter"/>
</dbReference>
<feature type="region of interest" description="Disordered" evidence="6">
    <location>
        <begin position="406"/>
        <end position="425"/>
    </location>
</feature>
<evidence type="ECO:0000313" key="8">
    <source>
        <dbReference type="EMBL" id="PSC75758.1"/>
    </source>
</evidence>
<dbReference type="Pfam" id="PF00933">
    <property type="entry name" value="Glyco_hydro_3"/>
    <property type="match status" value="1"/>
</dbReference>
<evidence type="ECO:0000256" key="2">
    <source>
        <dbReference type="ARBA" id="ARBA00005336"/>
    </source>
</evidence>
<evidence type="ECO:0000256" key="1">
    <source>
        <dbReference type="ARBA" id="ARBA00004430"/>
    </source>
</evidence>
<evidence type="ECO:0000256" key="5">
    <source>
        <dbReference type="ARBA" id="ARBA00023295"/>
    </source>
</evidence>
<dbReference type="Gene3D" id="3.80.10.10">
    <property type="entry name" value="Ribonuclease Inhibitor"/>
    <property type="match status" value="1"/>
</dbReference>
<dbReference type="GO" id="GO:0045493">
    <property type="term" value="P:xylan catabolic process"/>
    <property type="evidence" value="ECO:0007669"/>
    <property type="project" value="InterPro"/>
</dbReference>
<dbReference type="InterPro" id="IPR036282">
    <property type="entry name" value="Glutathione-S-Trfase_C_sf"/>
</dbReference>
<gene>
    <name evidence="8" type="ORF">C2E20_1235</name>
</gene>
<evidence type="ECO:0000259" key="7">
    <source>
        <dbReference type="PROSITE" id="PS50404"/>
    </source>
</evidence>
<dbReference type="Proteomes" id="UP000239649">
    <property type="component" value="Unassembled WGS sequence"/>
</dbReference>
<feature type="compositionally biased region" description="Acidic residues" evidence="6">
    <location>
        <begin position="1021"/>
        <end position="1031"/>
    </location>
</feature>
<dbReference type="OrthoDB" id="1935530at2759"/>
<dbReference type="STRING" id="554055.A0A2P6VNT1"/>
<feature type="region of interest" description="Disordered" evidence="6">
    <location>
        <begin position="257"/>
        <end position="283"/>
    </location>
</feature>
<evidence type="ECO:0000256" key="3">
    <source>
        <dbReference type="ARBA" id="ARBA00022729"/>
    </source>
</evidence>
<dbReference type="EMBL" id="LHPF02000002">
    <property type="protein sequence ID" value="PSC75758.1"/>
    <property type="molecule type" value="Genomic_DNA"/>
</dbReference>